<dbReference type="Proteomes" id="UP000622687">
    <property type="component" value="Unassembled WGS sequence"/>
</dbReference>
<gene>
    <name evidence="1" type="ORF">I6U51_01740</name>
</gene>
<organism evidence="1 2">
    <name type="scientific">Clostridium aciditolerans</name>
    <dbReference type="NCBI Taxonomy" id="339861"/>
    <lineage>
        <taxon>Bacteria</taxon>
        <taxon>Bacillati</taxon>
        <taxon>Bacillota</taxon>
        <taxon>Clostridia</taxon>
        <taxon>Eubacteriales</taxon>
        <taxon>Clostridiaceae</taxon>
        <taxon>Clostridium</taxon>
    </lineage>
</organism>
<proteinExistence type="predicted"/>
<keyword evidence="2" id="KW-1185">Reference proteome</keyword>
<evidence type="ECO:0000313" key="2">
    <source>
        <dbReference type="Proteomes" id="UP000622687"/>
    </source>
</evidence>
<protein>
    <submittedName>
        <fullName evidence="1">Uncharacterized protein</fullName>
    </submittedName>
</protein>
<name>A0A934HVQ4_9CLOT</name>
<evidence type="ECO:0000313" key="1">
    <source>
        <dbReference type="EMBL" id="MBI6871427.1"/>
    </source>
</evidence>
<reference evidence="1" key="1">
    <citation type="submission" date="2020-12" db="EMBL/GenBank/DDBJ databases">
        <title>Clostridium thailandense sp. nov., a novel acetogenic bacterium isolated from peat land soil in Thailand.</title>
        <authorList>
            <person name="Chaikitkaew S."/>
            <person name="Birkeland N.K."/>
        </authorList>
    </citation>
    <scope>NUCLEOTIDE SEQUENCE</scope>
    <source>
        <strain evidence="1">DSM 17425</strain>
    </source>
</reference>
<dbReference type="EMBL" id="JAEEGB010000003">
    <property type="protein sequence ID" value="MBI6871427.1"/>
    <property type="molecule type" value="Genomic_DNA"/>
</dbReference>
<dbReference type="AlphaFoldDB" id="A0A934HVQ4"/>
<sequence>MSVQIYQNPDFKIYKAGDGYIVHNRHKNFKEGHTHVRNYNICMVMIKLIERKEMPKSKDKYFIQSLIRISNDRKYISKIMKCVQ</sequence>
<comment type="caution">
    <text evidence="1">The sequence shown here is derived from an EMBL/GenBank/DDBJ whole genome shotgun (WGS) entry which is preliminary data.</text>
</comment>
<accession>A0A934HVQ4</accession>